<reference evidence="1 2" key="1">
    <citation type="journal article" date="2010" name="Stand. Genomic Sci.">
        <title>Complete genome sequence of Haliangium ochraceum type strain (SMP-2).</title>
        <authorList>
            <consortium name="US DOE Joint Genome Institute (JGI-PGF)"/>
            <person name="Ivanova N."/>
            <person name="Daum C."/>
            <person name="Lang E."/>
            <person name="Abt B."/>
            <person name="Kopitz M."/>
            <person name="Saunders E."/>
            <person name="Lapidus A."/>
            <person name="Lucas S."/>
            <person name="Glavina Del Rio T."/>
            <person name="Nolan M."/>
            <person name="Tice H."/>
            <person name="Copeland A."/>
            <person name="Cheng J.F."/>
            <person name="Chen F."/>
            <person name="Bruce D."/>
            <person name="Goodwin L."/>
            <person name="Pitluck S."/>
            <person name="Mavromatis K."/>
            <person name="Pati A."/>
            <person name="Mikhailova N."/>
            <person name="Chen A."/>
            <person name="Palaniappan K."/>
            <person name="Land M."/>
            <person name="Hauser L."/>
            <person name="Chang Y.J."/>
            <person name="Jeffries C.D."/>
            <person name="Detter J.C."/>
            <person name="Brettin T."/>
            <person name="Rohde M."/>
            <person name="Goker M."/>
            <person name="Bristow J."/>
            <person name="Markowitz V."/>
            <person name="Eisen J.A."/>
            <person name="Hugenholtz P."/>
            <person name="Kyrpides N.C."/>
            <person name="Klenk H.P."/>
        </authorList>
    </citation>
    <scope>NUCLEOTIDE SEQUENCE [LARGE SCALE GENOMIC DNA]</scope>
    <source>
        <strain evidence="2">DSM 14365 / CIP 107738 / JCM 11303 / AJ 13395 / SMP-2</strain>
    </source>
</reference>
<evidence type="ECO:0000313" key="1">
    <source>
        <dbReference type="EMBL" id="ACY17419.1"/>
    </source>
</evidence>
<organism evidence="1 2">
    <name type="scientific">Haliangium ochraceum (strain DSM 14365 / JCM 11303 / SMP-2)</name>
    <dbReference type="NCBI Taxonomy" id="502025"/>
    <lineage>
        <taxon>Bacteria</taxon>
        <taxon>Pseudomonadati</taxon>
        <taxon>Myxococcota</taxon>
        <taxon>Polyangia</taxon>
        <taxon>Haliangiales</taxon>
        <taxon>Kofleriaceae</taxon>
        <taxon>Haliangium</taxon>
    </lineage>
</organism>
<accession>D0LU55</accession>
<dbReference type="KEGG" id="hoh:Hoch_4930"/>
<evidence type="ECO:0000313" key="2">
    <source>
        <dbReference type="Proteomes" id="UP000001880"/>
    </source>
</evidence>
<dbReference type="HOGENOM" id="CLU_1249189_0_0_7"/>
<dbReference type="EMBL" id="CP001804">
    <property type="protein sequence ID" value="ACY17419.1"/>
    <property type="molecule type" value="Genomic_DNA"/>
</dbReference>
<keyword evidence="2" id="KW-1185">Reference proteome</keyword>
<name>D0LU55_HALO1</name>
<sequence>MSKSNDTTHAVSDIELMAYLDGEAAGVEAELAAAALSADVDAQRKAEALGQMNDVVRSYLELEADSAEPQLDALWSRIEAGIAEPAPRAQAQVEAEAAPAPSRAAEPGIWARLSAWFEEQRGYFATGALAAAAAALLVVALRPPDVVERVVMVPQPPQQPENPTTLNPPSMVTVSTPPEVEILEVNDGAASVFTLPGEGEDDVTAGVIWLDLDDTELDNPL</sequence>
<dbReference type="STRING" id="502025.Hoch_4930"/>
<protein>
    <submittedName>
        <fullName evidence="1">Uncharacterized protein</fullName>
    </submittedName>
</protein>
<gene>
    <name evidence="1" type="ordered locus">Hoch_4930</name>
</gene>
<dbReference type="Proteomes" id="UP000001880">
    <property type="component" value="Chromosome"/>
</dbReference>
<proteinExistence type="predicted"/>
<dbReference type="RefSeq" id="WP_012830011.1">
    <property type="nucleotide sequence ID" value="NC_013440.1"/>
</dbReference>
<dbReference type="AlphaFoldDB" id="D0LU55"/>